<dbReference type="InterPro" id="IPR011711">
    <property type="entry name" value="GntR_C"/>
</dbReference>
<name>A0A2V3U126_9HYPH</name>
<proteinExistence type="predicted"/>
<dbReference type="PANTHER" id="PTHR43537:SF39">
    <property type="entry name" value="HTH-TYPE TRANSCRIPTIONAL REGULATOR MCBR"/>
    <property type="match status" value="1"/>
</dbReference>
<dbReference type="InterPro" id="IPR036388">
    <property type="entry name" value="WH-like_DNA-bd_sf"/>
</dbReference>
<comment type="caution">
    <text evidence="6">The sequence shown here is derived from an EMBL/GenBank/DDBJ whole genome shotgun (WGS) entry which is preliminary data.</text>
</comment>
<dbReference type="InterPro" id="IPR036390">
    <property type="entry name" value="WH_DNA-bd_sf"/>
</dbReference>
<dbReference type="InterPro" id="IPR000524">
    <property type="entry name" value="Tscrpt_reg_HTH_GntR"/>
</dbReference>
<feature type="domain" description="HTH gntR-type" evidence="5">
    <location>
        <begin position="21"/>
        <end position="88"/>
    </location>
</feature>
<dbReference type="Gene3D" id="1.20.120.530">
    <property type="entry name" value="GntR ligand-binding domain-like"/>
    <property type="match status" value="1"/>
</dbReference>
<gene>
    <name evidence="6" type="ORF">C7450_110248</name>
</gene>
<accession>A0A2V3U126</accession>
<dbReference type="Gene3D" id="1.10.10.10">
    <property type="entry name" value="Winged helix-like DNA-binding domain superfamily/Winged helix DNA-binding domain"/>
    <property type="match status" value="1"/>
</dbReference>
<dbReference type="AlphaFoldDB" id="A0A2V3U126"/>
<dbReference type="Proteomes" id="UP000248021">
    <property type="component" value="Unassembled WGS sequence"/>
</dbReference>
<protein>
    <submittedName>
        <fullName evidence="6">GntR family transcriptional regulator</fullName>
    </submittedName>
</protein>
<evidence type="ECO:0000313" key="7">
    <source>
        <dbReference type="Proteomes" id="UP000248021"/>
    </source>
</evidence>
<dbReference type="SUPFAM" id="SSF48008">
    <property type="entry name" value="GntR ligand-binding domain-like"/>
    <property type="match status" value="1"/>
</dbReference>
<sequence>MLPMNEAPDGADDDGTASGRGKMQDRVLASIQYGLMSGLFVPGQAVSLRKLASSLGTSAMPVRESLSRLLAANVLEELPNRSLRVPRMSSGTLRELFEVRIRIEGLAARIAAEKAVPQLIDSLTAINRDLQAEHRDGNMAGVLQVNQRFHFTLYRHAESDILMPIIEALWLRSGPTMYFSLNSPNLWDTSSHIELLAALSLRDGAAAELAMAQDIRKTGTYLVEQATSPQATGPLAQLGRLGL</sequence>
<dbReference type="SMART" id="SM00895">
    <property type="entry name" value="FCD"/>
    <property type="match status" value="1"/>
</dbReference>
<dbReference type="InterPro" id="IPR008920">
    <property type="entry name" value="TF_FadR/GntR_C"/>
</dbReference>
<dbReference type="PROSITE" id="PS50949">
    <property type="entry name" value="HTH_GNTR"/>
    <property type="match status" value="1"/>
</dbReference>
<dbReference type="OrthoDB" id="9815654at2"/>
<evidence type="ECO:0000256" key="4">
    <source>
        <dbReference type="SAM" id="MobiDB-lite"/>
    </source>
</evidence>
<dbReference type="PANTHER" id="PTHR43537">
    <property type="entry name" value="TRANSCRIPTIONAL REGULATOR, GNTR FAMILY"/>
    <property type="match status" value="1"/>
</dbReference>
<feature type="region of interest" description="Disordered" evidence="4">
    <location>
        <begin position="1"/>
        <end position="21"/>
    </location>
</feature>
<reference evidence="6 7" key="1">
    <citation type="submission" date="2018-05" db="EMBL/GenBank/DDBJ databases">
        <title>Genomic Encyclopedia of Type Strains, Phase IV (KMG-IV): sequencing the most valuable type-strain genomes for metagenomic binning, comparative biology and taxonomic classification.</title>
        <authorList>
            <person name="Goeker M."/>
        </authorList>
    </citation>
    <scope>NUCLEOTIDE SEQUENCE [LARGE SCALE GENOMIC DNA]</scope>
    <source>
        <strain evidence="6 7">DSM 6462</strain>
    </source>
</reference>
<evidence type="ECO:0000259" key="5">
    <source>
        <dbReference type="PROSITE" id="PS50949"/>
    </source>
</evidence>
<keyword evidence="2" id="KW-0238">DNA-binding</keyword>
<dbReference type="GO" id="GO:0003677">
    <property type="term" value="F:DNA binding"/>
    <property type="evidence" value="ECO:0007669"/>
    <property type="project" value="UniProtKB-KW"/>
</dbReference>
<evidence type="ECO:0000256" key="1">
    <source>
        <dbReference type="ARBA" id="ARBA00023015"/>
    </source>
</evidence>
<evidence type="ECO:0000256" key="3">
    <source>
        <dbReference type="ARBA" id="ARBA00023163"/>
    </source>
</evidence>
<dbReference type="Pfam" id="PF07729">
    <property type="entry name" value="FCD"/>
    <property type="match status" value="1"/>
</dbReference>
<dbReference type="EMBL" id="QJJK01000010">
    <property type="protein sequence ID" value="PXW55309.1"/>
    <property type="molecule type" value="Genomic_DNA"/>
</dbReference>
<keyword evidence="1" id="KW-0805">Transcription regulation</keyword>
<evidence type="ECO:0000313" key="6">
    <source>
        <dbReference type="EMBL" id="PXW55309.1"/>
    </source>
</evidence>
<dbReference type="GO" id="GO:0003700">
    <property type="term" value="F:DNA-binding transcription factor activity"/>
    <property type="evidence" value="ECO:0007669"/>
    <property type="project" value="InterPro"/>
</dbReference>
<organism evidence="6 7">
    <name type="scientific">Chelatococcus asaccharovorans</name>
    <dbReference type="NCBI Taxonomy" id="28210"/>
    <lineage>
        <taxon>Bacteria</taxon>
        <taxon>Pseudomonadati</taxon>
        <taxon>Pseudomonadota</taxon>
        <taxon>Alphaproteobacteria</taxon>
        <taxon>Hyphomicrobiales</taxon>
        <taxon>Chelatococcaceae</taxon>
        <taxon>Chelatococcus</taxon>
    </lineage>
</organism>
<dbReference type="Pfam" id="PF00392">
    <property type="entry name" value="GntR"/>
    <property type="match status" value="1"/>
</dbReference>
<dbReference type="SUPFAM" id="SSF46785">
    <property type="entry name" value="Winged helix' DNA-binding domain"/>
    <property type="match status" value="1"/>
</dbReference>
<evidence type="ECO:0000256" key="2">
    <source>
        <dbReference type="ARBA" id="ARBA00023125"/>
    </source>
</evidence>
<keyword evidence="3" id="KW-0804">Transcription</keyword>
<keyword evidence="7" id="KW-1185">Reference proteome</keyword>